<proteinExistence type="predicted"/>
<protein>
    <submittedName>
        <fullName evidence="2">Uncharacterized protein</fullName>
    </submittedName>
</protein>
<organism evidence="2 3">
    <name type="scientific">Puccinia coronata f. sp. avenae</name>
    <dbReference type="NCBI Taxonomy" id="200324"/>
    <lineage>
        <taxon>Eukaryota</taxon>
        <taxon>Fungi</taxon>
        <taxon>Dikarya</taxon>
        <taxon>Basidiomycota</taxon>
        <taxon>Pucciniomycotina</taxon>
        <taxon>Pucciniomycetes</taxon>
        <taxon>Pucciniales</taxon>
        <taxon>Pucciniaceae</taxon>
        <taxon>Puccinia</taxon>
    </lineage>
</organism>
<reference evidence="2 3" key="1">
    <citation type="submission" date="2017-11" db="EMBL/GenBank/DDBJ databases">
        <title>De novo assembly and phasing of dikaryotic genomes from two isolates of Puccinia coronata f. sp. avenae, the causal agent of oat crown rust.</title>
        <authorList>
            <person name="Miller M.E."/>
            <person name="Zhang Y."/>
            <person name="Omidvar V."/>
            <person name="Sperschneider J."/>
            <person name="Schwessinger B."/>
            <person name="Raley C."/>
            <person name="Palmer J.M."/>
            <person name="Garnica D."/>
            <person name="Upadhyaya N."/>
            <person name="Rathjen J."/>
            <person name="Taylor J.M."/>
            <person name="Park R.F."/>
            <person name="Dodds P.N."/>
            <person name="Hirsch C.D."/>
            <person name="Kianian S.F."/>
            <person name="Figueroa M."/>
        </authorList>
    </citation>
    <scope>NUCLEOTIDE SEQUENCE [LARGE SCALE GENOMIC DNA]</scope>
    <source>
        <strain evidence="2">12NC29</strain>
    </source>
</reference>
<evidence type="ECO:0000313" key="2">
    <source>
        <dbReference type="EMBL" id="PLW13756.1"/>
    </source>
</evidence>
<keyword evidence="3" id="KW-1185">Reference proteome</keyword>
<evidence type="ECO:0000313" key="3">
    <source>
        <dbReference type="Proteomes" id="UP000235388"/>
    </source>
</evidence>
<accession>A0A2N5SKH4</accession>
<feature type="region of interest" description="Disordered" evidence="1">
    <location>
        <begin position="36"/>
        <end position="63"/>
    </location>
</feature>
<evidence type="ECO:0000256" key="1">
    <source>
        <dbReference type="SAM" id="MobiDB-lite"/>
    </source>
</evidence>
<dbReference type="Proteomes" id="UP000235388">
    <property type="component" value="Unassembled WGS sequence"/>
</dbReference>
<dbReference type="EMBL" id="PGCJ01000940">
    <property type="protein sequence ID" value="PLW13756.1"/>
    <property type="molecule type" value="Genomic_DNA"/>
</dbReference>
<comment type="caution">
    <text evidence="2">The sequence shown here is derived from an EMBL/GenBank/DDBJ whole genome shotgun (WGS) entry which is preliminary data.</text>
</comment>
<feature type="compositionally biased region" description="Polar residues" evidence="1">
    <location>
        <begin position="36"/>
        <end position="50"/>
    </location>
</feature>
<sequence>MSNLTTTLIQPPNRIGQDLPGVTLLQDQFWSEQSTTLYPENPRISGQNEYSKGPGLSGIITSAPPPIPNFDAANTLAITHFTTSQYLPHGTHEQPDLLANSTSHCTRTKQVKTFPQIQC</sequence>
<name>A0A2N5SKH4_9BASI</name>
<gene>
    <name evidence="2" type="ORF">PCANC_17880</name>
</gene>
<dbReference type="AlphaFoldDB" id="A0A2N5SKH4"/>